<dbReference type="EMBL" id="JAKOGI010002445">
    <property type="protein sequence ID" value="KAJ8421984.1"/>
    <property type="molecule type" value="Genomic_DNA"/>
</dbReference>
<dbReference type="PANTHER" id="PTHR31354:SF7">
    <property type="entry name" value="OS09G0392000 PROTEIN"/>
    <property type="match status" value="1"/>
</dbReference>
<reference evidence="1" key="1">
    <citation type="submission" date="2022-04" db="EMBL/GenBank/DDBJ databases">
        <title>Carnegiea gigantea Genome sequencing and assembly v2.</title>
        <authorList>
            <person name="Copetti D."/>
            <person name="Sanderson M.J."/>
            <person name="Burquez A."/>
            <person name="Wojciechowski M.F."/>
        </authorList>
    </citation>
    <scope>NUCLEOTIDE SEQUENCE</scope>
    <source>
        <strain evidence="1">SGP5-SGP5p</strain>
        <tissue evidence="1">Aerial part</tissue>
    </source>
</reference>
<keyword evidence="2" id="KW-1185">Reference proteome</keyword>
<comment type="caution">
    <text evidence="1">The sequence shown here is derived from an EMBL/GenBank/DDBJ whole genome shotgun (WGS) entry which is preliminary data.</text>
</comment>
<proteinExistence type="predicted"/>
<protein>
    <submittedName>
        <fullName evidence="1">Uncharacterized protein</fullName>
    </submittedName>
</protein>
<dbReference type="OrthoDB" id="1847654at2759"/>
<accession>A0A9Q1JGW8</accession>
<dbReference type="PANTHER" id="PTHR31354">
    <property type="entry name" value="OS01G0793500 PROTEIN"/>
    <property type="match status" value="1"/>
</dbReference>
<evidence type="ECO:0000313" key="1">
    <source>
        <dbReference type="EMBL" id="KAJ8421984.1"/>
    </source>
</evidence>
<gene>
    <name evidence="1" type="ORF">Cgig2_003617</name>
</gene>
<name>A0A9Q1JGW8_9CARY</name>
<organism evidence="1 2">
    <name type="scientific">Carnegiea gigantea</name>
    <dbReference type="NCBI Taxonomy" id="171969"/>
    <lineage>
        <taxon>Eukaryota</taxon>
        <taxon>Viridiplantae</taxon>
        <taxon>Streptophyta</taxon>
        <taxon>Embryophyta</taxon>
        <taxon>Tracheophyta</taxon>
        <taxon>Spermatophyta</taxon>
        <taxon>Magnoliopsida</taxon>
        <taxon>eudicotyledons</taxon>
        <taxon>Gunneridae</taxon>
        <taxon>Pentapetalae</taxon>
        <taxon>Caryophyllales</taxon>
        <taxon>Cactineae</taxon>
        <taxon>Cactaceae</taxon>
        <taxon>Cactoideae</taxon>
        <taxon>Echinocereeae</taxon>
        <taxon>Carnegiea</taxon>
    </lineage>
</organism>
<dbReference type="Proteomes" id="UP001153076">
    <property type="component" value="Unassembled WGS sequence"/>
</dbReference>
<dbReference type="AlphaFoldDB" id="A0A9Q1JGW8"/>
<evidence type="ECO:0000313" key="2">
    <source>
        <dbReference type="Proteomes" id="UP001153076"/>
    </source>
</evidence>
<sequence>MKSSGSSSSKLSKANWTTIVYPELLLLLLLLQTSSAHSWTCMNLYVFATPYGVTWDYYFAANDHTLKIESWEDAVELEYLGVSANIAFLEKHMGATFEKHPQPWAATINPEDVHCGDFLVVSKIRSRWGGFETLEKWVAEDGILKDSKQEDSAWLAELHAPNI</sequence>